<dbReference type="Gramene" id="LPERR07G12330.1">
    <property type="protein sequence ID" value="LPERR07G12330.1"/>
    <property type="gene ID" value="LPERR07G12330"/>
</dbReference>
<reference evidence="1" key="3">
    <citation type="submission" date="2015-04" db="UniProtKB">
        <authorList>
            <consortium name="EnsemblPlants"/>
        </authorList>
    </citation>
    <scope>IDENTIFICATION</scope>
</reference>
<name>A0A0D9WYY5_9ORYZ</name>
<reference evidence="1 2" key="1">
    <citation type="submission" date="2012-08" db="EMBL/GenBank/DDBJ databases">
        <title>Oryza genome evolution.</title>
        <authorList>
            <person name="Wing R.A."/>
        </authorList>
    </citation>
    <scope>NUCLEOTIDE SEQUENCE</scope>
</reference>
<organism evidence="1 2">
    <name type="scientific">Leersia perrieri</name>
    <dbReference type="NCBI Taxonomy" id="77586"/>
    <lineage>
        <taxon>Eukaryota</taxon>
        <taxon>Viridiplantae</taxon>
        <taxon>Streptophyta</taxon>
        <taxon>Embryophyta</taxon>
        <taxon>Tracheophyta</taxon>
        <taxon>Spermatophyta</taxon>
        <taxon>Magnoliopsida</taxon>
        <taxon>Liliopsida</taxon>
        <taxon>Poales</taxon>
        <taxon>Poaceae</taxon>
        <taxon>BOP clade</taxon>
        <taxon>Oryzoideae</taxon>
        <taxon>Oryzeae</taxon>
        <taxon>Oryzinae</taxon>
        <taxon>Leersia</taxon>
    </lineage>
</organism>
<dbReference type="Proteomes" id="UP000032180">
    <property type="component" value="Chromosome 7"/>
</dbReference>
<accession>A0A0D9WYY5</accession>
<protein>
    <submittedName>
        <fullName evidence="1">Uncharacterized protein</fullName>
    </submittedName>
</protein>
<evidence type="ECO:0000313" key="1">
    <source>
        <dbReference type="EnsemblPlants" id="LPERR07G12330.1"/>
    </source>
</evidence>
<proteinExistence type="predicted"/>
<reference evidence="2" key="2">
    <citation type="submission" date="2013-12" db="EMBL/GenBank/DDBJ databases">
        <authorList>
            <person name="Yu Y."/>
            <person name="Lee S."/>
            <person name="de Baynast K."/>
            <person name="Wissotski M."/>
            <person name="Liu L."/>
            <person name="Talag J."/>
            <person name="Goicoechea J."/>
            <person name="Angelova A."/>
            <person name="Jetty R."/>
            <person name="Kudrna D."/>
            <person name="Golser W."/>
            <person name="Rivera L."/>
            <person name="Zhang J."/>
            <person name="Wing R."/>
        </authorList>
    </citation>
    <scope>NUCLEOTIDE SEQUENCE</scope>
</reference>
<dbReference type="EnsemblPlants" id="LPERR07G12330.1">
    <property type="protein sequence ID" value="LPERR07G12330.1"/>
    <property type="gene ID" value="LPERR07G12330"/>
</dbReference>
<keyword evidence="2" id="KW-1185">Reference proteome</keyword>
<dbReference type="AlphaFoldDB" id="A0A0D9WYY5"/>
<dbReference type="HOGENOM" id="CLU_1520278_0_0_1"/>
<evidence type="ECO:0000313" key="2">
    <source>
        <dbReference type="Proteomes" id="UP000032180"/>
    </source>
</evidence>
<sequence length="216" mass="23342">MEVLGSQECKREGKLGMGGVHPSSAYQMFDEMSSPHELFEEDFLLVMKEGKVSRDKADFNVSIMELTPTTEAAPSSPPLTTPSPMPTKCSMACLNIGITCTTSSSSLLIKMHVPSTTMGPVVSEDKHRSSCINTTDLPKVMPAKCSTLSFDIITGTDQAEVVFQIMMSASKVVPTSVQSVDNFSSRIIIDIKHDTSMHIRGDASSSQESEDDGHTT</sequence>